<sequence>MTVLCHIHDLEEGKSRGFDSPAGPVFAVKRDGQIFVYKNECPHLHTNLEYQADQFLDAEGALIECSVHGALFEIETGACLAGPCQGESLIPVEFEIQQEKICIA</sequence>
<dbReference type="SUPFAM" id="SSF50022">
    <property type="entry name" value="ISP domain"/>
    <property type="match status" value="1"/>
</dbReference>
<organism evidence="6 7">
    <name type="scientific">Reinekea marinisedimentorum</name>
    <dbReference type="NCBI Taxonomy" id="230495"/>
    <lineage>
        <taxon>Bacteria</taxon>
        <taxon>Pseudomonadati</taxon>
        <taxon>Pseudomonadota</taxon>
        <taxon>Gammaproteobacteria</taxon>
        <taxon>Oceanospirillales</taxon>
        <taxon>Saccharospirillaceae</taxon>
        <taxon>Reinekea</taxon>
    </lineage>
</organism>
<protein>
    <submittedName>
        <fullName evidence="6">Nitrite reductase/ring-hydroxylating ferredoxin subunit</fullName>
    </submittedName>
</protein>
<dbReference type="Pfam" id="PF00355">
    <property type="entry name" value="Rieske"/>
    <property type="match status" value="1"/>
</dbReference>
<accession>A0A4R3IBP1</accession>
<dbReference type="Gene3D" id="2.102.10.10">
    <property type="entry name" value="Rieske [2Fe-2S] iron-sulphur domain"/>
    <property type="match status" value="1"/>
</dbReference>
<proteinExistence type="predicted"/>
<keyword evidence="4" id="KW-0411">Iron-sulfur</keyword>
<dbReference type="GO" id="GO:0046872">
    <property type="term" value="F:metal ion binding"/>
    <property type="evidence" value="ECO:0007669"/>
    <property type="project" value="UniProtKB-KW"/>
</dbReference>
<dbReference type="RefSeq" id="WP_132699637.1">
    <property type="nucleotide sequence ID" value="NZ_SLZR01000002.1"/>
</dbReference>
<evidence type="ECO:0000313" key="6">
    <source>
        <dbReference type="EMBL" id="TCS43053.1"/>
    </source>
</evidence>
<dbReference type="PANTHER" id="PTHR40261:SF1">
    <property type="entry name" value="RIESKE DOMAIN-CONTAINING PROTEIN"/>
    <property type="match status" value="1"/>
</dbReference>
<evidence type="ECO:0000256" key="3">
    <source>
        <dbReference type="ARBA" id="ARBA00023004"/>
    </source>
</evidence>
<keyword evidence="7" id="KW-1185">Reference proteome</keyword>
<dbReference type="AlphaFoldDB" id="A0A4R3IBP1"/>
<reference evidence="6 7" key="1">
    <citation type="submission" date="2019-03" db="EMBL/GenBank/DDBJ databases">
        <title>Genomic Encyclopedia of Archaeal and Bacterial Type Strains, Phase II (KMG-II): from individual species to whole genera.</title>
        <authorList>
            <person name="Goeker M."/>
        </authorList>
    </citation>
    <scope>NUCLEOTIDE SEQUENCE [LARGE SCALE GENOMIC DNA]</scope>
    <source>
        <strain evidence="6 7">DSM 15388</strain>
    </source>
</reference>
<keyword evidence="3" id="KW-0408">Iron</keyword>
<evidence type="ECO:0000256" key="2">
    <source>
        <dbReference type="ARBA" id="ARBA00022723"/>
    </source>
</evidence>
<gene>
    <name evidence="6" type="ORF">BCF53_10276</name>
</gene>
<name>A0A4R3IBP1_9GAMM</name>
<dbReference type="PROSITE" id="PS51296">
    <property type="entry name" value="RIESKE"/>
    <property type="match status" value="1"/>
</dbReference>
<evidence type="ECO:0000313" key="7">
    <source>
        <dbReference type="Proteomes" id="UP000295793"/>
    </source>
</evidence>
<comment type="caution">
    <text evidence="6">The sequence shown here is derived from an EMBL/GenBank/DDBJ whole genome shotgun (WGS) entry which is preliminary data.</text>
</comment>
<dbReference type="GO" id="GO:0051537">
    <property type="term" value="F:2 iron, 2 sulfur cluster binding"/>
    <property type="evidence" value="ECO:0007669"/>
    <property type="project" value="UniProtKB-KW"/>
</dbReference>
<dbReference type="InterPro" id="IPR036922">
    <property type="entry name" value="Rieske_2Fe-2S_sf"/>
</dbReference>
<evidence type="ECO:0000256" key="4">
    <source>
        <dbReference type="ARBA" id="ARBA00023014"/>
    </source>
</evidence>
<dbReference type="InterPro" id="IPR017941">
    <property type="entry name" value="Rieske_2Fe-2S"/>
</dbReference>
<keyword evidence="2" id="KW-0479">Metal-binding</keyword>
<dbReference type="PANTHER" id="PTHR40261">
    <property type="match status" value="1"/>
</dbReference>
<dbReference type="OrthoDB" id="9794779at2"/>
<evidence type="ECO:0000259" key="5">
    <source>
        <dbReference type="PROSITE" id="PS51296"/>
    </source>
</evidence>
<feature type="domain" description="Rieske" evidence="5">
    <location>
        <begin position="2"/>
        <end position="103"/>
    </location>
</feature>
<keyword evidence="1" id="KW-0001">2Fe-2S</keyword>
<evidence type="ECO:0000256" key="1">
    <source>
        <dbReference type="ARBA" id="ARBA00022714"/>
    </source>
</evidence>
<dbReference type="EMBL" id="SLZR01000002">
    <property type="protein sequence ID" value="TCS43053.1"/>
    <property type="molecule type" value="Genomic_DNA"/>
</dbReference>
<dbReference type="Proteomes" id="UP000295793">
    <property type="component" value="Unassembled WGS sequence"/>
</dbReference>